<protein>
    <recommendedName>
        <fullName evidence="2">Fungal lipase-type domain-containing protein</fullName>
    </recommendedName>
</protein>
<dbReference type="CDD" id="cd00519">
    <property type="entry name" value="Lipase_3"/>
    <property type="match status" value="1"/>
</dbReference>
<evidence type="ECO:0000259" key="2">
    <source>
        <dbReference type="Pfam" id="PF01764"/>
    </source>
</evidence>
<dbReference type="EMBL" id="KV876093">
    <property type="protein sequence ID" value="RZR74038.1"/>
    <property type="molecule type" value="Genomic_DNA"/>
</dbReference>
<sequence>MAAAAAATAAALTVLLCLLLCMREGAVEEGVAGDASDGVVLERHRSGGRWRKRQQSPTEPPVTWMGKLALVVGTIRFTFSETLGRWPLVDLLFGIKHHMRRQGNHEVASVYAGSNCIELKGCEIMVDLIHMLRLLNLCFLFSKKPYAVLLESTGYTEHDVLLKEPKAGLLKPAFTILRDRNSKSFLLVIRGALSIKDKLTAATGELVPFHHLVSHEGSICNLITGYAHCGMVAAAHWIAKCATPCLLKAVNEYPDYNIKIIGHSMGAAVAAILSYILREHEEFLSSTCVAFGPAACMTWELAESGKHFVTTIVNATDLVPTFSAVSVDNLRSEIKASSWLTNQIQHTRILKGLHHFMTTLRSCVPSISVTRTRATTAGKFLRPASESTEVASELLVCFVLIIIVLCKLLAPHFSCISTNKIDGPVGNVVYLRKIHLSHKTICAKYLLYFCLSSIVVGQIFGEFAIFRFEIHIQLRCHNRALNELTLFVIVICKLKKFLMLENQHTEKLQELERYFMGS</sequence>
<dbReference type="AlphaFoldDB" id="A0A445MIL9"/>
<dbReference type="Gene3D" id="3.40.50.1820">
    <property type="entry name" value="alpha/beta hydrolase"/>
    <property type="match status" value="1"/>
</dbReference>
<evidence type="ECO:0000313" key="3">
    <source>
        <dbReference type="EMBL" id="RZR74038.1"/>
    </source>
</evidence>
<keyword evidence="1" id="KW-0732">Signal</keyword>
<gene>
    <name evidence="3" type="ORF">BHM03_00031374</name>
</gene>
<feature type="domain" description="Fungal lipase-type" evidence="2">
    <location>
        <begin position="187"/>
        <end position="324"/>
    </location>
</feature>
<reference evidence="3" key="1">
    <citation type="journal article" date="2018" name="Data Brief">
        <title>Genome sequence data from 17 accessions of Ensete ventricosum, a staple food crop for millions in Ethiopia.</title>
        <authorList>
            <person name="Yemataw Z."/>
            <person name="Muzemil S."/>
            <person name="Ambachew D."/>
            <person name="Tripathi L."/>
            <person name="Tesfaye K."/>
            <person name="Chala A."/>
            <person name="Farbos A."/>
            <person name="O'Neill P."/>
            <person name="Moore K."/>
            <person name="Grant M."/>
            <person name="Studholme D.J."/>
        </authorList>
    </citation>
    <scope>NUCLEOTIDE SEQUENCE [LARGE SCALE GENOMIC DNA]</scope>
    <source>
        <tissue evidence="3">Leaf</tissue>
    </source>
</reference>
<accession>A0A445MIL9</accession>
<feature type="signal peptide" evidence="1">
    <location>
        <begin position="1"/>
        <end position="26"/>
    </location>
</feature>
<dbReference type="InterPro" id="IPR029058">
    <property type="entry name" value="AB_hydrolase_fold"/>
</dbReference>
<dbReference type="Pfam" id="PF01764">
    <property type="entry name" value="Lipase_3"/>
    <property type="match status" value="1"/>
</dbReference>
<dbReference type="InterPro" id="IPR002921">
    <property type="entry name" value="Fungal_lipase-type"/>
</dbReference>
<evidence type="ECO:0000256" key="1">
    <source>
        <dbReference type="SAM" id="SignalP"/>
    </source>
</evidence>
<dbReference type="PANTHER" id="PTHR46023:SF6">
    <property type="entry name" value="LIPASE CLASS 3 FAMILY PROTEIN"/>
    <property type="match status" value="1"/>
</dbReference>
<dbReference type="GO" id="GO:0006629">
    <property type="term" value="P:lipid metabolic process"/>
    <property type="evidence" value="ECO:0007669"/>
    <property type="project" value="InterPro"/>
</dbReference>
<name>A0A445MIL9_ENSVE</name>
<feature type="chain" id="PRO_5018979613" description="Fungal lipase-type domain-containing protein" evidence="1">
    <location>
        <begin position="27"/>
        <end position="518"/>
    </location>
</feature>
<organism evidence="3">
    <name type="scientific">Ensete ventricosum</name>
    <name type="common">Abyssinian banana</name>
    <name type="synonym">Musa ensete</name>
    <dbReference type="NCBI Taxonomy" id="4639"/>
    <lineage>
        <taxon>Eukaryota</taxon>
        <taxon>Viridiplantae</taxon>
        <taxon>Streptophyta</taxon>
        <taxon>Embryophyta</taxon>
        <taxon>Tracheophyta</taxon>
        <taxon>Spermatophyta</taxon>
        <taxon>Magnoliopsida</taxon>
        <taxon>Liliopsida</taxon>
        <taxon>Zingiberales</taxon>
        <taxon>Musaceae</taxon>
        <taxon>Ensete</taxon>
    </lineage>
</organism>
<dbReference type="Proteomes" id="UP000290560">
    <property type="component" value="Unassembled WGS sequence"/>
</dbReference>
<dbReference type="PANTHER" id="PTHR46023">
    <property type="entry name" value="LIPASE CLASS 3 PROTEIN-LIKE"/>
    <property type="match status" value="1"/>
</dbReference>
<proteinExistence type="predicted"/>
<dbReference type="SUPFAM" id="SSF53474">
    <property type="entry name" value="alpha/beta-Hydrolases"/>
    <property type="match status" value="1"/>
</dbReference>